<dbReference type="PRINTS" id="PR01333">
    <property type="entry name" value="2POREKCHANEL"/>
</dbReference>
<keyword evidence="7 8" id="KW-0407">Ion channel</keyword>
<proteinExistence type="inferred from homology"/>
<dbReference type="GO" id="GO:0022841">
    <property type="term" value="F:potassium ion leak channel activity"/>
    <property type="evidence" value="ECO:0007669"/>
    <property type="project" value="TreeGrafter"/>
</dbReference>
<dbReference type="AlphaFoldDB" id="A0A6A4IZX3"/>
<dbReference type="PANTHER" id="PTHR11003">
    <property type="entry name" value="POTASSIUM CHANNEL, SUBFAMILY K"/>
    <property type="match status" value="1"/>
</dbReference>
<evidence type="ECO:0000259" key="9">
    <source>
        <dbReference type="Pfam" id="PF07885"/>
    </source>
</evidence>
<evidence type="ECO:0000256" key="3">
    <source>
        <dbReference type="ARBA" id="ARBA00022692"/>
    </source>
</evidence>
<comment type="subcellular location">
    <subcellularLocation>
        <location evidence="1">Membrane</location>
        <topology evidence="1">Multi-pass membrane protein</topology>
    </subcellularLocation>
</comment>
<protein>
    <recommendedName>
        <fullName evidence="9">Potassium channel domain-containing protein</fullName>
    </recommendedName>
</protein>
<dbReference type="Gene3D" id="1.10.287.70">
    <property type="match status" value="1"/>
</dbReference>
<evidence type="ECO:0000256" key="7">
    <source>
        <dbReference type="ARBA" id="ARBA00023303"/>
    </source>
</evidence>
<dbReference type="GO" id="GO:0030322">
    <property type="term" value="P:stabilization of membrane potential"/>
    <property type="evidence" value="ECO:0007669"/>
    <property type="project" value="TreeGrafter"/>
</dbReference>
<name>A0A6A4IZX3_APOLU</name>
<evidence type="ECO:0000256" key="8">
    <source>
        <dbReference type="RuleBase" id="RU003857"/>
    </source>
</evidence>
<evidence type="ECO:0000256" key="2">
    <source>
        <dbReference type="ARBA" id="ARBA00022448"/>
    </source>
</evidence>
<gene>
    <name evidence="10" type="ORF">GE061_007597</name>
</gene>
<dbReference type="GO" id="GO:0015271">
    <property type="term" value="F:outward rectifier potassium channel activity"/>
    <property type="evidence" value="ECO:0007669"/>
    <property type="project" value="TreeGrafter"/>
</dbReference>
<dbReference type="Pfam" id="PF07885">
    <property type="entry name" value="Ion_trans_2"/>
    <property type="match status" value="2"/>
</dbReference>
<dbReference type="InterPro" id="IPR003280">
    <property type="entry name" value="2pore_dom_K_chnl"/>
</dbReference>
<keyword evidence="2 8" id="KW-0813">Transport</keyword>
<dbReference type="PANTHER" id="PTHR11003:SF142">
    <property type="entry name" value="POTASSIUM CHANNEL DOMAIN-CONTAINING PROTEIN"/>
    <property type="match status" value="1"/>
</dbReference>
<dbReference type="InterPro" id="IPR013099">
    <property type="entry name" value="K_chnl_dom"/>
</dbReference>
<feature type="domain" description="Potassium channel" evidence="9">
    <location>
        <begin position="169"/>
        <end position="225"/>
    </location>
</feature>
<evidence type="ECO:0000256" key="5">
    <source>
        <dbReference type="ARBA" id="ARBA00023065"/>
    </source>
</evidence>
<keyword evidence="5 8" id="KW-0406">Ion transport</keyword>
<dbReference type="OrthoDB" id="297496at2759"/>
<keyword evidence="3 8" id="KW-0812">Transmembrane</keyword>
<evidence type="ECO:0000313" key="11">
    <source>
        <dbReference type="Proteomes" id="UP000466442"/>
    </source>
</evidence>
<dbReference type="EMBL" id="WIXP02000015">
    <property type="protein sequence ID" value="KAF6199571.1"/>
    <property type="molecule type" value="Genomic_DNA"/>
</dbReference>
<feature type="domain" description="Potassium channel" evidence="9">
    <location>
        <begin position="255"/>
        <end position="326"/>
    </location>
</feature>
<sequence length="409" mass="45573">MLRGPSPPILVYFYPRSPLACHVEPAIGSIVGPVELFSDDVRSSFVMGIETETLLDTKTDRSWRKRLTKFLGHTGLFLLLIAYTVFGGLVFKALEHPTEVATLEEHEALVKECRSDFLKSISKNREASEREFLTFLDKQLNTYEQAVQNAARGGLLVPITEGRQPADLARWNNLQAIFFASTVLTTIGYGNIVPVTTGGRTFCLLFALIGIPLCVSVIADLGSIVANRFTGLPSWLEKVSTTVKSLLSALVALLLLLLYISVGALLFMFLEGEWSFFESFYFCFITMTTIGFGDLVPQKPEYMLLCTVYILIGLGMTSTIIEIVRNEYAKSWKRIQALAEALRKLAEAGGSATEIASLQNEFIQRITMTDNNKSPKQWENAVDTIVRNMSKPKLKEPKIVQIIIYETSV</sequence>
<evidence type="ECO:0000256" key="4">
    <source>
        <dbReference type="ARBA" id="ARBA00022989"/>
    </source>
</evidence>
<evidence type="ECO:0000256" key="6">
    <source>
        <dbReference type="ARBA" id="ARBA00023136"/>
    </source>
</evidence>
<accession>A0A6A4IZX3</accession>
<organism evidence="10 11">
    <name type="scientific">Apolygus lucorum</name>
    <name type="common">Small green plant bug</name>
    <name type="synonym">Lygocoris lucorum</name>
    <dbReference type="NCBI Taxonomy" id="248454"/>
    <lineage>
        <taxon>Eukaryota</taxon>
        <taxon>Metazoa</taxon>
        <taxon>Ecdysozoa</taxon>
        <taxon>Arthropoda</taxon>
        <taxon>Hexapoda</taxon>
        <taxon>Insecta</taxon>
        <taxon>Pterygota</taxon>
        <taxon>Neoptera</taxon>
        <taxon>Paraneoptera</taxon>
        <taxon>Hemiptera</taxon>
        <taxon>Heteroptera</taxon>
        <taxon>Panheteroptera</taxon>
        <taxon>Cimicomorpha</taxon>
        <taxon>Miridae</taxon>
        <taxon>Mirini</taxon>
        <taxon>Apolygus</taxon>
    </lineage>
</organism>
<reference evidence="10" key="1">
    <citation type="journal article" date="2021" name="Mol. Ecol. Resour.">
        <title>Apolygus lucorum genome provides insights into omnivorousness and mesophyll feeding.</title>
        <authorList>
            <person name="Liu Y."/>
            <person name="Liu H."/>
            <person name="Wang H."/>
            <person name="Huang T."/>
            <person name="Liu B."/>
            <person name="Yang B."/>
            <person name="Yin L."/>
            <person name="Li B."/>
            <person name="Zhang Y."/>
            <person name="Zhang S."/>
            <person name="Jiang F."/>
            <person name="Zhang X."/>
            <person name="Ren Y."/>
            <person name="Wang B."/>
            <person name="Wang S."/>
            <person name="Lu Y."/>
            <person name="Wu K."/>
            <person name="Fan W."/>
            <person name="Wang G."/>
        </authorList>
    </citation>
    <scope>NUCLEOTIDE SEQUENCE</scope>
    <source>
        <strain evidence="10">12Hb</strain>
    </source>
</reference>
<dbReference type="SUPFAM" id="SSF81324">
    <property type="entry name" value="Voltage-gated potassium channels"/>
    <property type="match status" value="2"/>
</dbReference>
<evidence type="ECO:0000256" key="1">
    <source>
        <dbReference type="ARBA" id="ARBA00004141"/>
    </source>
</evidence>
<keyword evidence="11" id="KW-1185">Reference proteome</keyword>
<comment type="caution">
    <text evidence="10">The sequence shown here is derived from an EMBL/GenBank/DDBJ whole genome shotgun (WGS) entry which is preliminary data.</text>
</comment>
<evidence type="ECO:0000313" key="10">
    <source>
        <dbReference type="EMBL" id="KAF6199571.1"/>
    </source>
</evidence>
<keyword evidence="4" id="KW-1133">Transmembrane helix</keyword>
<dbReference type="Proteomes" id="UP000466442">
    <property type="component" value="Unassembled WGS sequence"/>
</dbReference>
<comment type="similarity">
    <text evidence="8">Belongs to the two pore domain potassium channel (TC 1.A.1.8) family.</text>
</comment>
<keyword evidence="6" id="KW-0472">Membrane</keyword>
<dbReference type="GO" id="GO:0005886">
    <property type="term" value="C:plasma membrane"/>
    <property type="evidence" value="ECO:0007669"/>
    <property type="project" value="TreeGrafter"/>
</dbReference>